<reference evidence="1 2" key="2">
    <citation type="journal article" date="2017" name="Genome Biol.">
        <title>New reference genome sequences of hot pepper reveal the massive evolution of plant disease-resistance genes by retroduplication.</title>
        <authorList>
            <person name="Kim S."/>
            <person name="Park J."/>
            <person name="Yeom S.I."/>
            <person name="Kim Y.M."/>
            <person name="Seo E."/>
            <person name="Kim K.T."/>
            <person name="Kim M.S."/>
            <person name="Lee J.M."/>
            <person name="Cheong K."/>
            <person name="Shin H.S."/>
            <person name="Kim S.B."/>
            <person name="Han K."/>
            <person name="Lee J."/>
            <person name="Park M."/>
            <person name="Lee H.A."/>
            <person name="Lee H.Y."/>
            <person name="Lee Y."/>
            <person name="Oh S."/>
            <person name="Lee J.H."/>
            <person name="Choi E."/>
            <person name="Choi E."/>
            <person name="Lee S.E."/>
            <person name="Jeon J."/>
            <person name="Kim H."/>
            <person name="Choi G."/>
            <person name="Song H."/>
            <person name="Lee J."/>
            <person name="Lee S.C."/>
            <person name="Kwon J.K."/>
            <person name="Lee H.Y."/>
            <person name="Koo N."/>
            <person name="Hong Y."/>
            <person name="Kim R.W."/>
            <person name="Kang W.H."/>
            <person name="Huh J.H."/>
            <person name="Kang B.C."/>
            <person name="Yang T.J."/>
            <person name="Lee Y.H."/>
            <person name="Bennetzen J.L."/>
            <person name="Choi D."/>
        </authorList>
    </citation>
    <scope>NUCLEOTIDE SEQUENCE [LARGE SCALE GENOMIC DNA]</scope>
    <source>
        <strain evidence="2">cv. CM334</strain>
    </source>
</reference>
<organism evidence="1 2">
    <name type="scientific">Capsicum annuum</name>
    <name type="common">Capsicum pepper</name>
    <dbReference type="NCBI Taxonomy" id="4072"/>
    <lineage>
        <taxon>Eukaryota</taxon>
        <taxon>Viridiplantae</taxon>
        <taxon>Streptophyta</taxon>
        <taxon>Embryophyta</taxon>
        <taxon>Tracheophyta</taxon>
        <taxon>Spermatophyta</taxon>
        <taxon>Magnoliopsida</taxon>
        <taxon>eudicotyledons</taxon>
        <taxon>Gunneridae</taxon>
        <taxon>Pentapetalae</taxon>
        <taxon>asterids</taxon>
        <taxon>lamiids</taxon>
        <taxon>Solanales</taxon>
        <taxon>Solanaceae</taxon>
        <taxon>Solanoideae</taxon>
        <taxon>Capsiceae</taxon>
        <taxon>Capsicum</taxon>
    </lineage>
</organism>
<dbReference type="EMBL" id="AYRZ02000004">
    <property type="protein sequence ID" value="PHT83673.1"/>
    <property type="molecule type" value="Genomic_DNA"/>
</dbReference>
<evidence type="ECO:0000313" key="1">
    <source>
        <dbReference type="EMBL" id="PHT83673.1"/>
    </source>
</evidence>
<gene>
    <name evidence="1" type="ORF">T459_12116</name>
</gene>
<evidence type="ECO:0000313" key="2">
    <source>
        <dbReference type="Proteomes" id="UP000222542"/>
    </source>
</evidence>
<dbReference type="Gramene" id="PHT83673">
    <property type="protein sequence ID" value="PHT83673"/>
    <property type="gene ID" value="T459_12116"/>
</dbReference>
<sequence length="670" mass="75517">MVIQENLSSIENLGEDMDARKRAVMEPLVMIFYSQGTLISKDKVVSVEENAEPYEPIDRGKVCRTEDPEQVPGKPNVFERVFSGSTNSVSETTLLSGSEHQVVNRELVFLIQTKLSDGDEEGLPLLKRSDLFPSFRFATDLLVPSEDCALKTLIIDVNTVAYNKGNFPVKLNVGSDVHGIERNIASKGEIEYLHNLSDKMLTCELQGSFDNLTHVSDILMKTEKFWSDNTYLVEKIKNQIVDIWMESLMVDHKLSSPWSLDQPGAMNCTRVVCGYSHIRNASKISVEGHIGLLILHFGDMQLLSAKFHTSLLTKIMSYKCCHYSRALTGVGWKAIRAVTKFGESATSTCALKNGKEYACCFERTQDSRGFKSNKVPWNVVLLACDESSMVDCVDFLGVTEERLKYNHIVDTNSLIWWTLFHSCVAGSNVKLGKIAAQRQVGSLGARVFTSKGKEKILCNRLDVPQNSLSLLALFLRYFLMKWSFVMLPKMIAPTQKANATLFSLKLPCWRRKLGQLKHSLKFMKLRNTINVGRHQLSCILRLIVAFSVFNIVSFSWFILHGLGDEKQQNLLMIMKMHGLENGSTFAIFGESNAMEPKHKSSAISIAEKASGKQGSDCDLVMQEFWKLKLKGVRWNSSEFGKTCIMPFMILTLRTRFVLRGRNVADQTMRT</sequence>
<dbReference type="STRING" id="4072.A0A2G2ZNX1"/>
<accession>A0A2G2ZNX1</accession>
<name>A0A2G2ZNX1_CAPAN</name>
<reference evidence="1 2" key="1">
    <citation type="journal article" date="2014" name="Nat. Genet.">
        <title>Genome sequence of the hot pepper provides insights into the evolution of pungency in Capsicum species.</title>
        <authorList>
            <person name="Kim S."/>
            <person name="Park M."/>
            <person name="Yeom S.I."/>
            <person name="Kim Y.M."/>
            <person name="Lee J.M."/>
            <person name="Lee H.A."/>
            <person name="Seo E."/>
            <person name="Choi J."/>
            <person name="Cheong K."/>
            <person name="Kim K.T."/>
            <person name="Jung K."/>
            <person name="Lee G.W."/>
            <person name="Oh S.K."/>
            <person name="Bae C."/>
            <person name="Kim S.B."/>
            <person name="Lee H.Y."/>
            <person name="Kim S.Y."/>
            <person name="Kim M.S."/>
            <person name="Kang B.C."/>
            <person name="Jo Y.D."/>
            <person name="Yang H.B."/>
            <person name="Jeong H.J."/>
            <person name="Kang W.H."/>
            <person name="Kwon J.K."/>
            <person name="Shin C."/>
            <person name="Lim J.Y."/>
            <person name="Park J.H."/>
            <person name="Huh J.H."/>
            <person name="Kim J.S."/>
            <person name="Kim B.D."/>
            <person name="Cohen O."/>
            <person name="Paran I."/>
            <person name="Suh M.C."/>
            <person name="Lee S.B."/>
            <person name="Kim Y.K."/>
            <person name="Shin Y."/>
            <person name="Noh S.J."/>
            <person name="Park J."/>
            <person name="Seo Y.S."/>
            <person name="Kwon S.Y."/>
            <person name="Kim H.A."/>
            <person name="Park J.M."/>
            <person name="Kim H.J."/>
            <person name="Choi S.B."/>
            <person name="Bosland P.W."/>
            <person name="Reeves G."/>
            <person name="Jo S.H."/>
            <person name="Lee B.W."/>
            <person name="Cho H.T."/>
            <person name="Choi H.S."/>
            <person name="Lee M.S."/>
            <person name="Yu Y."/>
            <person name="Do Choi Y."/>
            <person name="Park B.S."/>
            <person name="van Deynze A."/>
            <person name="Ashrafi H."/>
            <person name="Hill T."/>
            <person name="Kim W.T."/>
            <person name="Pai H.S."/>
            <person name="Ahn H.K."/>
            <person name="Yeam I."/>
            <person name="Giovannoni J.J."/>
            <person name="Rose J.K."/>
            <person name="Sorensen I."/>
            <person name="Lee S.J."/>
            <person name="Kim R.W."/>
            <person name="Choi I.Y."/>
            <person name="Choi B.S."/>
            <person name="Lim J.S."/>
            <person name="Lee Y.H."/>
            <person name="Choi D."/>
        </authorList>
    </citation>
    <scope>NUCLEOTIDE SEQUENCE [LARGE SCALE GENOMIC DNA]</scope>
    <source>
        <strain evidence="2">cv. CM334</strain>
    </source>
</reference>
<protein>
    <submittedName>
        <fullName evidence="1">Uncharacterized protein</fullName>
    </submittedName>
</protein>
<dbReference type="Proteomes" id="UP000222542">
    <property type="component" value="Unassembled WGS sequence"/>
</dbReference>
<proteinExistence type="predicted"/>
<dbReference type="AlphaFoldDB" id="A0A2G2ZNX1"/>
<keyword evidence="2" id="KW-1185">Reference proteome</keyword>
<comment type="caution">
    <text evidence="1">The sequence shown here is derived from an EMBL/GenBank/DDBJ whole genome shotgun (WGS) entry which is preliminary data.</text>
</comment>